<organism evidence="2 3">
    <name type="scientific">Bhargavaea changchunensis</name>
    <dbReference type="NCBI Taxonomy" id="2134037"/>
    <lineage>
        <taxon>Bacteria</taxon>
        <taxon>Bacillati</taxon>
        <taxon>Bacillota</taxon>
        <taxon>Bacilli</taxon>
        <taxon>Bacillales</taxon>
        <taxon>Caryophanaceae</taxon>
        <taxon>Bhargavaea</taxon>
    </lineage>
</organism>
<sequence>MDADRRYTFFGIGLLVYGTIVNLLFGPGPFVPSIWSFITVAIVGVMVDVVRFLFRKIKSIKKKNS</sequence>
<keyword evidence="1" id="KW-0472">Membrane</keyword>
<evidence type="ECO:0000313" key="3">
    <source>
        <dbReference type="Proteomes" id="UP001596483"/>
    </source>
</evidence>
<accession>A0ABW2NHG5</accession>
<dbReference type="RefSeq" id="WP_157297109.1">
    <property type="nucleotide sequence ID" value="NZ_JBHTCT010000030.1"/>
</dbReference>
<evidence type="ECO:0000256" key="1">
    <source>
        <dbReference type="SAM" id="Phobius"/>
    </source>
</evidence>
<proteinExistence type="predicted"/>
<evidence type="ECO:0000313" key="2">
    <source>
        <dbReference type="EMBL" id="MFC7365419.1"/>
    </source>
</evidence>
<gene>
    <name evidence="2" type="ORF">ACFQQH_09855</name>
</gene>
<dbReference type="EMBL" id="JBHTCT010000030">
    <property type="protein sequence ID" value="MFC7365419.1"/>
    <property type="molecule type" value="Genomic_DNA"/>
</dbReference>
<evidence type="ECO:0008006" key="4">
    <source>
        <dbReference type="Google" id="ProtNLM"/>
    </source>
</evidence>
<feature type="transmembrane region" description="Helical" evidence="1">
    <location>
        <begin position="7"/>
        <end position="28"/>
    </location>
</feature>
<reference evidence="3" key="1">
    <citation type="journal article" date="2019" name="Int. J. Syst. Evol. Microbiol.">
        <title>The Global Catalogue of Microorganisms (GCM) 10K type strain sequencing project: providing services to taxonomists for standard genome sequencing and annotation.</title>
        <authorList>
            <consortium name="The Broad Institute Genomics Platform"/>
            <consortium name="The Broad Institute Genome Sequencing Center for Infectious Disease"/>
            <person name="Wu L."/>
            <person name="Ma J."/>
        </authorList>
    </citation>
    <scope>NUCLEOTIDE SEQUENCE [LARGE SCALE GENOMIC DNA]</scope>
    <source>
        <strain evidence="3">JCM 4738</strain>
    </source>
</reference>
<keyword evidence="3" id="KW-1185">Reference proteome</keyword>
<keyword evidence="1" id="KW-1133">Transmembrane helix</keyword>
<feature type="transmembrane region" description="Helical" evidence="1">
    <location>
        <begin position="34"/>
        <end position="54"/>
    </location>
</feature>
<comment type="caution">
    <text evidence="2">The sequence shown here is derived from an EMBL/GenBank/DDBJ whole genome shotgun (WGS) entry which is preliminary data.</text>
</comment>
<keyword evidence="1" id="KW-0812">Transmembrane</keyword>
<protein>
    <recommendedName>
        <fullName evidence="4">DUF4305 domain-containing protein</fullName>
    </recommendedName>
</protein>
<name>A0ABW2NHG5_9BACL</name>
<dbReference type="Proteomes" id="UP001596483">
    <property type="component" value="Unassembled WGS sequence"/>
</dbReference>